<dbReference type="GO" id="GO:0004177">
    <property type="term" value="F:aminopeptidase activity"/>
    <property type="evidence" value="ECO:0007669"/>
    <property type="project" value="UniProtKB-KW"/>
</dbReference>
<name>A0A7G2CR84_9TRYP</name>
<evidence type="ECO:0000259" key="1">
    <source>
        <dbReference type="Pfam" id="PF00561"/>
    </source>
</evidence>
<dbReference type="EMBL" id="LR877166">
    <property type="protein sequence ID" value="CAD2221657.1"/>
    <property type="molecule type" value="Genomic_DNA"/>
</dbReference>
<dbReference type="Pfam" id="PF00561">
    <property type="entry name" value="Abhydrolase_1"/>
    <property type="match status" value="1"/>
</dbReference>
<keyword evidence="2" id="KW-0031">Aminopeptidase</keyword>
<dbReference type="OrthoDB" id="19657at2759"/>
<feature type="domain" description="AB hydrolase-1" evidence="1">
    <location>
        <begin position="49"/>
        <end position="320"/>
    </location>
</feature>
<keyword evidence="2" id="KW-0645">Protease</keyword>
<proteinExistence type="predicted"/>
<evidence type="ECO:0000313" key="3">
    <source>
        <dbReference type="Proteomes" id="UP000515908"/>
    </source>
</evidence>
<accession>A0A7G2CR84</accession>
<dbReference type="PANTHER" id="PTHR43433:SF7">
    <property type="entry name" value="ALPHA_BETA FOLD FAMILY, PUTATIVE-RELATED"/>
    <property type="match status" value="1"/>
</dbReference>
<organism evidence="2 3">
    <name type="scientific">Angomonas deanei</name>
    <dbReference type="NCBI Taxonomy" id="59799"/>
    <lineage>
        <taxon>Eukaryota</taxon>
        <taxon>Discoba</taxon>
        <taxon>Euglenozoa</taxon>
        <taxon>Kinetoplastea</taxon>
        <taxon>Metakinetoplastina</taxon>
        <taxon>Trypanosomatida</taxon>
        <taxon>Trypanosomatidae</taxon>
        <taxon>Strigomonadinae</taxon>
        <taxon>Angomonas</taxon>
    </lineage>
</organism>
<evidence type="ECO:0000313" key="2">
    <source>
        <dbReference type="EMBL" id="CAD2221657.1"/>
    </source>
</evidence>
<dbReference type="InterPro" id="IPR029058">
    <property type="entry name" value="AB_hydrolase_fold"/>
</dbReference>
<gene>
    <name evidence="2" type="ORF">ADEAN_000918900</name>
</gene>
<dbReference type="Proteomes" id="UP000515908">
    <property type="component" value="Chromosome 22"/>
</dbReference>
<sequence length="363" mass="40073">MSTHTEIPFTAYRLSKPNPEDKFISIGECPTTKKEITICYQTHGDPSHPAIVLIAGLGATLYIYRQEFVDLLVKRGFYVVRYDNRDSGCSTHLDGFPTVALPRMILPEWASLGEGAPPYRLEDMANDGLKLIDRLGLTKGGKKVHIFGGSMGGMIVQLMAIQSPQTIASLNILYSHSGGPAVVPQTMQMSLSFLDKPASKNESDILDFKVRTSARFAGDYPVKEEEVRERAKMLLVRCPDDTAAFTRQIWAIQRAASRVAALQALNPDPTLPNSAAKPVLPVTIIHGMEDTTIPHENGVQLAKLIHHSKLVSFARMGHSIPEPLMAPIADELALHIQKRKKKKMLFSLFFVFLTCVKSSSCAF</sequence>
<dbReference type="VEuPathDB" id="TriTrypDB:ADEAN_000918900"/>
<dbReference type="SUPFAM" id="SSF53474">
    <property type="entry name" value="alpha/beta-Hydrolases"/>
    <property type="match status" value="1"/>
</dbReference>
<keyword evidence="3" id="KW-1185">Reference proteome</keyword>
<dbReference type="InterPro" id="IPR000073">
    <property type="entry name" value="AB_hydrolase_1"/>
</dbReference>
<dbReference type="Gene3D" id="3.40.50.1820">
    <property type="entry name" value="alpha/beta hydrolase"/>
    <property type="match status" value="1"/>
</dbReference>
<keyword evidence="2" id="KW-0378">Hydrolase</keyword>
<dbReference type="InterPro" id="IPR050471">
    <property type="entry name" value="AB_hydrolase"/>
</dbReference>
<dbReference type="AlphaFoldDB" id="A0A7G2CR84"/>
<dbReference type="PANTHER" id="PTHR43433">
    <property type="entry name" value="HYDROLASE, ALPHA/BETA FOLD FAMILY PROTEIN"/>
    <property type="match status" value="1"/>
</dbReference>
<protein>
    <submittedName>
        <fullName evidence="2">Serine aminopeptidase, S33/alpha/beta hydrolase fold/Alpha/beta hydrolase family, putative</fullName>
    </submittedName>
</protein>
<reference evidence="2 3" key="1">
    <citation type="submission" date="2020-08" db="EMBL/GenBank/DDBJ databases">
        <authorList>
            <person name="Newling K."/>
            <person name="Davey J."/>
            <person name="Forrester S."/>
        </authorList>
    </citation>
    <scope>NUCLEOTIDE SEQUENCE [LARGE SCALE GENOMIC DNA]</scope>
    <source>
        <strain evidence="3">Crithidia deanei Carvalho (ATCC PRA-265)</strain>
    </source>
</reference>